<dbReference type="InterPro" id="IPR006603">
    <property type="entry name" value="PQ-loop_rpt"/>
</dbReference>
<dbReference type="AlphaFoldDB" id="A0A5J4P303"/>
<dbReference type="InterPro" id="IPR051415">
    <property type="entry name" value="LAAT-1"/>
</dbReference>
<dbReference type="Pfam" id="PF04193">
    <property type="entry name" value="PQ-loop"/>
    <property type="match status" value="2"/>
</dbReference>
<keyword evidence="4 7" id="KW-0472">Membrane</keyword>
<feature type="transmembrane region" description="Helical" evidence="7">
    <location>
        <begin position="110"/>
        <end position="128"/>
    </location>
</feature>
<dbReference type="FunFam" id="1.20.1280.290:FF:000009">
    <property type="entry name" value="PQ loop repeat family protein"/>
    <property type="match status" value="1"/>
</dbReference>
<feature type="compositionally biased region" description="Acidic residues" evidence="6">
    <location>
        <begin position="153"/>
        <end position="163"/>
    </location>
</feature>
<evidence type="ECO:0000313" key="8">
    <source>
        <dbReference type="EMBL" id="KAA3682207.1"/>
    </source>
</evidence>
<dbReference type="GO" id="GO:0015174">
    <property type="term" value="F:basic amino acid transmembrane transporter activity"/>
    <property type="evidence" value="ECO:0007669"/>
    <property type="project" value="UniProtKB-ARBA"/>
</dbReference>
<feature type="region of interest" description="Disordered" evidence="6">
    <location>
        <begin position="153"/>
        <end position="183"/>
    </location>
</feature>
<evidence type="ECO:0000256" key="7">
    <source>
        <dbReference type="SAM" id="Phobius"/>
    </source>
</evidence>
<evidence type="ECO:0000256" key="5">
    <source>
        <dbReference type="ARBA" id="ARBA00038039"/>
    </source>
</evidence>
<evidence type="ECO:0000256" key="3">
    <source>
        <dbReference type="ARBA" id="ARBA00022989"/>
    </source>
</evidence>
<keyword evidence="3 7" id="KW-1133">Transmembrane helix</keyword>
<feature type="transmembrane region" description="Helical" evidence="7">
    <location>
        <begin position="189"/>
        <end position="205"/>
    </location>
</feature>
<evidence type="ECO:0000313" key="9">
    <source>
        <dbReference type="Proteomes" id="UP000324629"/>
    </source>
</evidence>
<dbReference type="Gene3D" id="1.20.1280.290">
    <property type="match status" value="2"/>
</dbReference>
<dbReference type="PANTHER" id="PTHR16201:SF34">
    <property type="entry name" value="LYSOSOMAL AMINO ACID TRANSPORTER 1"/>
    <property type="match status" value="1"/>
</dbReference>
<evidence type="ECO:0000256" key="2">
    <source>
        <dbReference type="ARBA" id="ARBA00022692"/>
    </source>
</evidence>
<feature type="transmembrane region" description="Helical" evidence="7">
    <location>
        <begin position="264"/>
        <end position="281"/>
    </location>
</feature>
<evidence type="ECO:0000256" key="4">
    <source>
        <dbReference type="ARBA" id="ARBA00023136"/>
    </source>
</evidence>
<proteinExistence type="inferred from homology"/>
<comment type="similarity">
    <text evidence="5">Belongs to the laat-1 family.</text>
</comment>
<organism evidence="8 9">
    <name type="scientific">Paragonimus westermani</name>
    <dbReference type="NCBI Taxonomy" id="34504"/>
    <lineage>
        <taxon>Eukaryota</taxon>
        <taxon>Metazoa</taxon>
        <taxon>Spiralia</taxon>
        <taxon>Lophotrochozoa</taxon>
        <taxon>Platyhelminthes</taxon>
        <taxon>Trematoda</taxon>
        <taxon>Digenea</taxon>
        <taxon>Plagiorchiida</taxon>
        <taxon>Troglotremata</taxon>
        <taxon>Troglotrematidae</taxon>
        <taxon>Paragonimus</taxon>
    </lineage>
</organism>
<evidence type="ECO:0000256" key="6">
    <source>
        <dbReference type="SAM" id="MobiDB-lite"/>
    </source>
</evidence>
<feature type="transmembrane region" description="Helical" evidence="7">
    <location>
        <begin position="327"/>
        <end position="348"/>
    </location>
</feature>
<feature type="transmembrane region" description="Helical" evidence="7">
    <location>
        <begin position="360"/>
        <end position="381"/>
    </location>
</feature>
<dbReference type="PANTHER" id="PTHR16201">
    <property type="entry name" value="SEVEN TRANSMEMBRANE PROTEIN 1-RELATED"/>
    <property type="match status" value="1"/>
</dbReference>
<evidence type="ECO:0000256" key="1">
    <source>
        <dbReference type="ARBA" id="ARBA00004141"/>
    </source>
</evidence>
<dbReference type="GO" id="GO:0098852">
    <property type="term" value="C:lytic vacuole membrane"/>
    <property type="evidence" value="ECO:0007669"/>
    <property type="project" value="UniProtKB-ARBA"/>
</dbReference>
<protein>
    <submittedName>
        <fullName evidence="8">Uncharacterized protein</fullName>
    </submittedName>
</protein>
<name>A0A5J4P303_9TREM</name>
<sequence length="420" mass="46718">MPAGPVILFSYPNWANLTPANSNCTYGIQWIWVFMGQCVMDTRGLIAMVCGFICLAAWIINGVPQMVENFRTGIPDQAMSPFLLLFWTLGDVSSLIGCILTHQLVLQTVISMYSIASDLILAAQFFYYKLRHQIILSRVSAALGDGQVNPVDDSSDFISDDSDVSSRAPLIQDEPSETTSNSNTNRRRLLAVSVVFLGLFGLQTYNDGSSTLSSLDTSKNLRPLRGFASRHLLQWSSAEQIPIDIATSTFWRHSFMHQSFLPETSAKIGYILGFMSSIMYVSSRFPQILRNVSSCFHLFIFHSQPFGQLYVLFLCPMQWQRGSTEGLCVVLFCLALVGNASYGLQIFLTSLDPRFLLNSLPWLIGSLGVLLLDLIILFQFYRFSPSKIPVPRSPSVEAGLHTVDPRGLPASSISDTFQQI</sequence>
<gene>
    <name evidence="8" type="ORF">DEA37_0014167</name>
</gene>
<keyword evidence="9" id="KW-1185">Reference proteome</keyword>
<accession>A0A5J4P303</accession>
<reference evidence="8 9" key="1">
    <citation type="journal article" date="2019" name="Gigascience">
        <title>Whole-genome sequence of the oriental lung fluke Paragonimus westermani.</title>
        <authorList>
            <person name="Oey H."/>
            <person name="Zakrzewski M."/>
            <person name="Narain K."/>
            <person name="Devi K.R."/>
            <person name="Agatsuma T."/>
            <person name="Nawaratna S."/>
            <person name="Gobert G.N."/>
            <person name="Jones M.K."/>
            <person name="Ragan M.A."/>
            <person name="McManus D.P."/>
            <person name="Krause L."/>
        </authorList>
    </citation>
    <scope>NUCLEOTIDE SEQUENCE [LARGE SCALE GENOMIC DNA]</scope>
    <source>
        <strain evidence="8 9">IND2009</strain>
    </source>
</reference>
<dbReference type="Proteomes" id="UP000324629">
    <property type="component" value="Unassembled WGS sequence"/>
</dbReference>
<feature type="transmembrane region" description="Helical" evidence="7">
    <location>
        <begin position="82"/>
        <end position="104"/>
    </location>
</feature>
<comment type="caution">
    <text evidence="8">The sequence shown here is derived from an EMBL/GenBank/DDBJ whole genome shotgun (WGS) entry which is preliminary data.</text>
</comment>
<feature type="transmembrane region" description="Helical" evidence="7">
    <location>
        <begin position="44"/>
        <end position="61"/>
    </location>
</feature>
<comment type="subcellular location">
    <subcellularLocation>
        <location evidence="1">Membrane</location>
        <topology evidence="1">Multi-pass membrane protein</topology>
    </subcellularLocation>
</comment>
<keyword evidence="2 7" id="KW-0812">Transmembrane</keyword>
<dbReference type="EMBL" id="QNGE01000052">
    <property type="protein sequence ID" value="KAA3682207.1"/>
    <property type="molecule type" value="Genomic_DNA"/>
</dbReference>